<reference evidence="3 4" key="1">
    <citation type="submission" date="2019-01" db="EMBL/GenBank/DDBJ databases">
        <title>Egibacter rhizosphaerae EGI 80759T.</title>
        <authorList>
            <person name="Chen D.-D."/>
            <person name="Tian Y."/>
            <person name="Jiao J.-Y."/>
            <person name="Zhang X.-T."/>
            <person name="Zhang Y.-G."/>
            <person name="Zhang Y."/>
            <person name="Xiao M."/>
            <person name="Shu W.-S."/>
            <person name="Li W.-J."/>
        </authorList>
    </citation>
    <scope>NUCLEOTIDE SEQUENCE [LARGE SCALE GENOMIC DNA]</scope>
    <source>
        <strain evidence="3 4">EGI 80759</strain>
    </source>
</reference>
<keyword evidence="2" id="KW-0812">Transmembrane</keyword>
<feature type="transmembrane region" description="Helical" evidence="2">
    <location>
        <begin position="527"/>
        <end position="548"/>
    </location>
</feature>
<evidence type="ECO:0000256" key="1">
    <source>
        <dbReference type="SAM" id="MobiDB-lite"/>
    </source>
</evidence>
<gene>
    <name evidence="3" type="ORF">ER308_04030</name>
</gene>
<feature type="transmembrane region" description="Helical" evidence="2">
    <location>
        <begin position="186"/>
        <end position="209"/>
    </location>
</feature>
<evidence type="ECO:0000313" key="4">
    <source>
        <dbReference type="Proteomes" id="UP000291469"/>
    </source>
</evidence>
<proteinExistence type="predicted"/>
<feature type="transmembrane region" description="Helical" evidence="2">
    <location>
        <begin position="108"/>
        <end position="128"/>
    </location>
</feature>
<organism evidence="3 4">
    <name type="scientific">Egibacter rhizosphaerae</name>
    <dbReference type="NCBI Taxonomy" id="1670831"/>
    <lineage>
        <taxon>Bacteria</taxon>
        <taxon>Bacillati</taxon>
        <taxon>Actinomycetota</taxon>
        <taxon>Nitriliruptoria</taxon>
        <taxon>Egibacterales</taxon>
        <taxon>Egibacteraceae</taxon>
        <taxon>Egibacter</taxon>
    </lineage>
</organism>
<protein>
    <submittedName>
        <fullName evidence="3">ABC transporter permease</fullName>
    </submittedName>
</protein>
<feature type="transmembrane region" description="Helical" evidence="2">
    <location>
        <begin position="481"/>
        <end position="499"/>
    </location>
</feature>
<dbReference type="OrthoDB" id="2014935at2"/>
<feature type="transmembrane region" description="Helical" evidence="2">
    <location>
        <begin position="262"/>
        <end position="282"/>
    </location>
</feature>
<keyword evidence="2" id="KW-1133">Transmembrane helix</keyword>
<feature type="transmembrane region" description="Helical" evidence="2">
    <location>
        <begin position="454"/>
        <end position="474"/>
    </location>
</feature>
<dbReference type="AlphaFoldDB" id="A0A411YC87"/>
<evidence type="ECO:0000256" key="2">
    <source>
        <dbReference type="SAM" id="Phobius"/>
    </source>
</evidence>
<keyword evidence="4" id="KW-1185">Reference proteome</keyword>
<feature type="transmembrane region" description="Helical" evidence="2">
    <location>
        <begin position="45"/>
        <end position="63"/>
    </location>
</feature>
<keyword evidence="2" id="KW-0472">Membrane</keyword>
<dbReference type="KEGG" id="erz:ER308_04030"/>
<name>A0A411YC87_9ACTN</name>
<dbReference type="Proteomes" id="UP000291469">
    <property type="component" value="Chromosome"/>
</dbReference>
<dbReference type="EMBL" id="CP036402">
    <property type="protein sequence ID" value="QBI18798.1"/>
    <property type="molecule type" value="Genomic_DNA"/>
</dbReference>
<sequence length="556" mass="57110">MSHSTVNPGSAPASVSAPSAGPRGGSFAGTRALARLVLRRDRIRIPAWTVGIVGFVTASAASVPEVYPTAAELEARGEFVRSPVLTIFSGPGYGAEDYTVGAMVANEYMIYGAVALALMSILMVVRHTRAEEESGRAELVRAAVVGRHAALTAALAVTVGVNLLIGALTALALAASLAELSTVGSWALGLSMAAAGIAFAGVAGVAAQLTEHARGAIGIGVATLGVSFVLRAAGDIGDDRVLSWASPIGWAQSTRAYVDERWWPLLLAVAFAVLLTAAAYALENRRDVTAGLFPPRPGPAQASRRLATPSGLALRLQRTQLAAWGVGLVAFGAIFGSLVGEVEVFLEEAPELQEFFGAAEDGALTQAFLSIVMSLLGLLATGYALAAASRLRSEETAGRAEPLLATAITRWRWASGHLTVAMIGGAAVLLATATAMGIVAGIQLGDASWVPSMLGAGLALVPAMWLIVGATVALYGLAPRLAPLGWAVLGYAAIVAFMADPLDLPDGARALSPFHHVPELPGGDVEVTALLVLTTIAAALVLFGRAALRRRDINVT</sequence>
<feature type="transmembrane region" description="Helical" evidence="2">
    <location>
        <begin position="366"/>
        <end position="386"/>
    </location>
</feature>
<evidence type="ECO:0000313" key="3">
    <source>
        <dbReference type="EMBL" id="QBI18798.1"/>
    </source>
</evidence>
<feature type="transmembrane region" description="Helical" evidence="2">
    <location>
        <begin position="216"/>
        <end position="234"/>
    </location>
</feature>
<accession>A0A411YC87</accession>
<feature type="compositionally biased region" description="Low complexity" evidence="1">
    <location>
        <begin position="8"/>
        <end position="21"/>
    </location>
</feature>
<feature type="transmembrane region" description="Helical" evidence="2">
    <location>
        <begin position="321"/>
        <end position="346"/>
    </location>
</feature>
<feature type="region of interest" description="Disordered" evidence="1">
    <location>
        <begin position="1"/>
        <end position="24"/>
    </location>
</feature>
<feature type="transmembrane region" description="Helical" evidence="2">
    <location>
        <begin position="418"/>
        <end position="442"/>
    </location>
</feature>
<feature type="transmembrane region" description="Helical" evidence="2">
    <location>
        <begin position="149"/>
        <end position="174"/>
    </location>
</feature>
<dbReference type="RefSeq" id="WP_131153795.1">
    <property type="nucleotide sequence ID" value="NZ_CP036402.1"/>
</dbReference>